<keyword evidence="8" id="KW-0406">Ion transport</keyword>
<dbReference type="Gene3D" id="3.40.50.300">
    <property type="entry name" value="P-loop containing nucleotide triphosphate hydrolases"/>
    <property type="match status" value="1"/>
</dbReference>
<feature type="domain" description="ABC transporter" evidence="10">
    <location>
        <begin position="11"/>
        <end position="251"/>
    </location>
</feature>
<comment type="subcellular location">
    <subcellularLocation>
        <location evidence="1">Cell membrane</location>
        <topology evidence="1">Peripheral membrane protein</topology>
    </subcellularLocation>
</comment>
<dbReference type="PANTHER" id="PTHR42771">
    <property type="entry name" value="IRON(3+)-HYDROXAMATE IMPORT ATP-BINDING PROTEIN FHUC"/>
    <property type="match status" value="1"/>
</dbReference>
<dbReference type="AlphaFoldDB" id="A0A2T0WF35"/>
<dbReference type="CDD" id="cd03214">
    <property type="entry name" value="ABC_Iron-Siderophores_B12_Hemin"/>
    <property type="match status" value="1"/>
</dbReference>
<keyword evidence="2" id="KW-0813">Transport</keyword>
<dbReference type="PROSITE" id="PS50893">
    <property type="entry name" value="ABC_TRANSPORTER_2"/>
    <property type="match status" value="1"/>
</dbReference>
<evidence type="ECO:0000259" key="10">
    <source>
        <dbReference type="PROSITE" id="PS50893"/>
    </source>
</evidence>
<dbReference type="InterPro" id="IPR003439">
    <property type="entry name" value="ABC_transporter-like_ATP-bd"/>
</dbReference>
<evidence type="ECO:0000313" key="12">
    <source>
        <dbReference type="Proteomes" id="UP000238157"/>
    </source>
</evidence>
<gene>
    <name evidence="11" type="ORF">CLW00_11368</name>
</gene>
<keyword evidence="7" id="KW-0408">Iron</keyword>
<dbReference type="OrthoDB" id="9787851at2"/>
<keyword evidence="5" id="KW-0547">Nucleotide-binding</keyword>
<name>A0A2T0WF35_9BACT</name>
<evidence type="ECO:0000256" key="4">
    <source>
        <dbReference type="ARBA" id="ARBA00022496"/>
    </source>
</evidence>
<dbReference type="PANTHER" id="PTHR42771:SF2">
    <property type="entry name" value="IRON(3+)-HYDROXAMATE IMPORT ATP-BINDING PROTEIN FHUC"/>
    <property type="match status" value="1"/>
</dbReference>
<keyword evidence="3" id="KW-1003">Cell membrane</keyword>
<dbReference type="Proteomes" id="UP000238157">
    <property type="component" value="Unassembled WGS sequence"/>
</dbReference>
<dbReference type="SUPFAM" id="SSF52540">
    <property type="entry name" value="P-loop containing nucleoside triphosphate hydrolases"/>
    <property type="match status" value="1"/>
</dbReference>
<evidence type="ECO:0000256" key="6">
    <source>
        <dbReference type="ARBA" id="ARBA00022840"/>
    </source>
</evidence>
<dbReference type="InterPro" id="IPR051535">
    <property type="entry name" value="Siderophore_ABC-ATPase"/>
</dbReference>
<keyword evidence="6 11" id="KW-0067">ATP-binding</keyword>
<reference evidence="11 12" key="1">
    <citation type="submission" date="2018-03" db="EMBL/GenBank/DDBJ databases">
        <title>Genomic Encyclopedia of Archaeal and Bacterial Type Strains, Phase II (KMG-II): from individual species to whole genera.</title>
        <authorList>
            <person name="Goeker M."/>
        </authorList>
    </citation>
    <scope>NUCLEOTIDE SEQUENCE [LARGE SCALE GENOMIC DNA]</scope>
    <source>
        <strain evidence="11 12">DSM 27929</strain>
    </source>
</reference>
<dbReference type="GO" id="GO:0005524">
    <property type="term" value="F:ATP binding"/>
    <property type="evidence" value="ECO:0007669"/>
    <property type="project" value="UniProtKB-KW"/>
</dbReference>
<dbReference type="InterPro" id="IPR003593">
    <property type="entry name" value="AAA+_ATPase"/>
</dbReference>
<keyword evidence="9" id="KW-0472">Membrane</keyword>
<dbReference type="GO" id="GO:0005886">
    <property type="term" value="C:plasma membrane"/>
    <property type="evidence" value="ECO:0007669"/>
    <property type="project" value="UniProtKB-SubCell"/>
</dbReference>
<comment type="caution">
    <text evidence="11">The sequence shown here is derived from an EMBL/GenBank/DDBJ whole genome shotgun (WGS) entry which is preliminary data.</text>
</comment>
<keyword evidence="12" id="KW-1185">Reference proteome</keyword>
<dbReference type="GO" id="GO:0016887">
    <property type="term" value="F:ATP hydrolysis activity"/>
    <property type="evidence" value="ECO:0007669"/>
    <property type="project" value="InterPro"/>
</dbReference>
<protein>
    <submittedName>
        <fullName evidence="11">Iron complex transport system ATP-binding protein</fullName>
    </submittedName>
</protein>
<dbReference type="EMBL" id="PVTR01000013">
    <property type="protein sequence ID" value="PRY85319.1"/>
    <property type="molecule type" value="Genomic_DNA"/>
</dbReference>
<organism evidence="11 12">
    <name type="scientific">Mongoliibacter ruber</name>
    <dbReference type="NCBI Taxonomy" id="1750599"/>
    <lineage>
        <taxon>Bacteria</taxon>
        <taxon>Pseudomonadati</taxon>
        <taxon>Bacteroidota</taxon>
        <taxon>Cytophagia</taxon>
        <taxon>Cytophagales</taxon>
        <taxon>Cyclobacteriaceae</taxon>
        <taxon>Mongoliibacter</taxon>
    </lineage>
</organism>
<proteinExistence type="predicted"/>
<dbReference type="SMART" id="SM00382">
    <property type="entry name" value="AAA"/>
    <property type="match status" value="1"/>
</dbReference>
<evidence type="ECO:0000256" key="5">
    <source>
        <dbReference type="ARBA" id="ARBA00022741"/>
    </source>
</evidence>
<keyword evidence="4" id="KW-0410">Iron transport</keyword>
<evidence type="ECO:0000256" key="3">
    <source>
        <dbReference type="ARBA" id="ARBA00022475"/>
    </source>
</evidence>
<dbReference type="InterPro" id="IPR027417">
    <property type="entry name" value="P-loop_NTPase"/>
</dbReference>
<evidence type="ECO:0000256" key="9">
    <source>
        <dbReference type="ARBA" id="ARBA00023136"/>
    </source>
</evidence>
<evidence type="ECO:0000256" key="2">
    <source>
        <dbReference type="ARBA" id="ARBA00022448"/>
    </source>
</evidence>
<evidence type="ECO:0000256" key="8">
    <source>
        <dbReference type="ARBA" id="ARBA00023065"/>
    </source>
</evidence>
<dbReference type="RefSeq" id="WP_106135136.1">
    <property type="nucleotide sequence ID" value="NZ_PVTR01000013.1"/>
</dbReference>
<evidence type="ECO:0000256" key="7">
    <source>
        <dbReference type="ARBA" id="ARBA00023004"/>
    </source>
</evidence>
<evidence type="ECO:0000256" key="1">
    <source>
        <dbReference type="ARBA" id="ARBA00004202"/>
    </source>
</evidence>
<dbReference type="Pfam" id="PF00005">
    <property type="entry name" value="ABC_tran"/>
    <property type="match status" value="1"/>
</dbReference>
<evidence type="ECO:0000313" key="11">
    <source>
        <dbReference type="EMBL" id="PRY85319.1"/>
    </source>
</evidence>
<accession>A0A2T0WF35</accession>
<sequence length="344" mass="38527">MNDFTSKQITLSADNLSIGYSKDNNILAVADGLSFRLERGKLTCLMGPNGVGKSTLIKTIMRQTPVLKGEIILNGIPIINVPLKELSKKISVVLTDKVSTGNLTAEQLISLGRIPHTAWLGNLSNRDEAIMERAIELTKTDYIRSKRLSELSDGQLQKVMIARALCQDGEILILDEPTAHLDLVNRYEIMHLLKEIALKEQKAVLVVTHDLDIAIDTADTFWLMQCGFPLESGTPEDLILQGKLNRLLPEGHLVFDAQNGKVQESKVMVFPEIKGDPIAVKWVQNALKKTGQDFSKSNLEIEIKSEPFQILLKEEKNIFYFSTIGELIQHLIQDHKVSLEENRH</sequence>
<dbReference type="GO" id="GO:0006826">
    <property type="term" value="P:iron ion transport"/>
    <property type="evidence" value="ECO:0007669"/>
    <property type="project" value="UniProtKB-KW"/>
</dbReference>